<dbReference type="InterPro" id="IPR000073">
    <property type="entry name" value="AB_hydrolase_1"/>
</dbReference>
<evidence type="ECO:0000313" key="3">
    <source>
        <dbReference type="EMBL" id="MFC7750124.1"/>
    </source>
</evidence>
<dbReference type="Gene3D" id="3.40.50.1820">
    <property type="entry name" value="alpha/beta hydrolase"/>
    <property type="match status" value="1"/>
</dbReference>
<protein>
    <submittedName>
        <fullName evidence="3">Alpha/beta fold hydrolase</fullName>
    </submittedName>
</protein>
<comment type="caution">
    <text evidence="3">The sequence shown here is derived from an EMBL/GenBank/DDBJ whole genome shotgun (WGS) entry which is preliminary data.</text>
</comment>
<evidence type="ECO:0000256" key="1">
    <source>
        <dbReference type="ARBA" id="ARBA00022801"/>
    </source>
</evidence>
<feature type="domain" description="AB hydrolase-1" evidence="2">
    <location>
        <begin position="23"/>
        <end position="127"/>
    </location>
</feature>
<dbReference type="EMBL" id="JBHTGQ010000020">
    <property type="protein sequence ID" value="MFC7750124.1"/>
    <property type="molecule type" value="Genomic_DNA"/>
</dbReference>
<dbReference type="PRINTS" id="PR00412">
    <property type="entry name" value="EPOXHYDRLASE"/>
</dbReference>
<gene>
    <name evidence="3" type="ORF">ACFQWB_09305</name>
</gene>
<evidence type="ECO:0000313" key="4">
    <source>
        <dbReference type="Proteomes" id="UP001596528"/>
    </source>
</evidence>
<evidence type="ECO:0000259" key="2">
    <source>
        <dbReference type="Pfam" id="PF00561"/>
    </source>
</evidence>
<dbReference type="Pfam" id="PF00561">
    <property type="entry name" value="Abhydrolase_1"/>
    <property type="match status" value="1"/>
</dbReference>
<dbReference type="PANTHER" id="PTHR43798">
    <property type="entry name" value="MONOACYLGLYCEROL LIPASE"/>
    <property type="match status" value="1"/>
</dbReference>
<reference evidence="4" key="1">
    <citation type="journal article" date="2019" name="Int. J. Syst. Evol. Microbiol.">
        <title>The Global Catalogue of Microorganisms (GCM) 10K type strain sequencing project: providing services to taxonomists for standard genome sequencing and annotation.</title>
        <authorList>
            <consortium name="The Broad Institute Genomics Platform"/>
            <consortium name="The Broad Institute Genome Sequencing Center for Infectious Disease"/>
            <person name="Wu L."/>
            <person name="Ma J."/>
        </authorList>
    </citation>
    <scope>NUCLEOTIDE SEQUENCE [LARGE SCALE GENOMIC DNA]</scope>
    <source>
        <strain evidence="4">JCM 18657</strain>
    </source>
</reference>
<name>A0ABW2V1V8_9BACL</name>
<dbReference type="PRINTS" id="PR00111">
    <property type="entry name" value="ABHYDROLASE"/>
</dbReference>
<organism evidence="3 4">
    <name type="scientific">Paenibacillus thermoaerophilus</name>
    <dbReference type="NCBI Taxonomy" id="1215385"/>
    <lineage>
        <taxon>Bacteria</taxon>
        <taxon>Bacillati</taxon>
        <taxon>Bacillota</taxon>
        <taxon>Bacilli</taxon>
        <taxon>Bacillales</taxon>
        <taxon>Paenibacillaceae</taxon>
        <taxon>Paenibacillus</taxon>
    </lineage>
</organism>
<dbReference type="InterPro" id="IPR050266">
    <property type="entry name" value="AB_hydrolase_sf"/>
</dbReference>
<sequence length="268" mass="29980">MGYYIQAEQGVHLFVEDVGSGVPVLFIHGWPLNHLMWEYQVTQLPKYGYRCIQVDLRGYGKSDRPWSGYGYDRMADDIRAVVDALGLTNARLVGFSMGGAIAIRYMSRHNGHGMSRLILAAAAAPSFTMQPDYPYGMSREAVDSLIAGLYANRPQTLDDFGNLFFASNITESFRSWFNALGLSSDARATIAGAEALRDEDLRPDLPRIQTPTYIFHGVMDRVCLFPLALEMHKGIRGSTLVPFQHSGHGLFYDELELFNRSLLTALKE</sequence>
<proteinExistence type="predicted"/>
<keyword evidence="4" id="KW-1185">Reference proteome</keyword>
<keyword evidence="1 3" id="KW-0378">Hydrolase</keyword>
<dbReference type="InterPro" id="IPR000639">
    <property type="entry name" value="Epox_hydrolase-like"/>
</dbReference>
<dbReference type="Proteomes" id="UP001596528">
    <property type="component" value="Unassembled WGS sequence"/>
</dbReference>
<dbReference type="GO" id="GO:0016787">
    <property type="term" value="F:hydrolase activity"/>
    <property type="evidence" value="ECO:0007669"/>
    <property type="project" value="UniProtKB-KW"/>
</dbReference>
<dbReference type="RefSeq" id="WP_138789664.1">
    <property type="nucleotide sequence ID" value="NZ_JBHTGQ010000020.1"/>
</dbReference>
<dbReference type="PANTHER" id="PTHR43798:SF31">
    <property type="entry name" value="AB HYDROLASE SUPERFAMILY PROTEIN YCLE"/>
    <property type="match status" value="1"/>
</dbReference>
<dbReference type="SUPFAM" id="SSF53474">
    <property type="entry name" value="alpha/beta-Hydrolases"/>
    <property type="match status" value="1"/>
</dbReference>
<accession>A0ABW2V1V8</accession>
<dbReference type="InterPro" id="IPR029058">
    <property type="entry name" value="AB_hydrolase_fold"/>
</dbReference>